<feature type="chain" id="PRO_5043708271" evidence="1">
    <location>
        <begin position="22"/>
        <end position="205"/>
    </location>
</feature>
<evidence type="ECO:0000313" key="2">
    <source>
        <dbReference type="EMBL" id="GIY39421.1"/>
    </source>
</evidence>
<protein>
    <submittedName>
        <fullName evidence="2">Uncharacterized protein</fullName>
    </submittedName>
</protein>
<dbReference type="EMBL" id="BPLQ01008807">
    <property type="protein sequence ID" value="GIY39421.1"/>
    <property type="molecule type" value="Genomic_DNA"/>
</dbReference>
<name>A0AAV4T236_9ARAC</name>
<comment type="caution">
    <text evidence="2">The sequence shown here is derived from an EMBL/GenBank/DDBJ whole genome shotgun (WGS) entry which is preliminary data.</text>
</comment>
<sequence length="205" mass="23122">MDIRNVNFALLLLQILKFIIAEILEKPAPSMCRATLPRSSSGSIDQDIDLRTEQMHYEERIPSMNQTHSSWQHIISPNIHRKTGCEETAAAEVSSQYGVENQNPYNPEISDFLFPGMAHGKENQIESAYSLQPSDNNSAVMNQNHQFCEAWNLNHPVNAPVPVAEPCALPGFQRDIWPQKCFEEPITSTSECIITNGKFWNISHG</sequence>
<keyword evidence="1" id="KW-0732">Signal</keyword>
<dbReference type="Proteomes" id="UP001054837">
    <property type="component" value="Unassembled WGS sequence"/>
</dbReference>
<evidence type="ECO:0000313" key="3">
    <source>
        <dbReference type="Proteomes" id="UP001054837"/>
    </source>
</evidence>
<organism evidence="2 3">
    <name type="scientific">Caerostris darwini</name>
    <dbReference type="NCBI Taxonomy" id="1538125"/>
    <lineage>
        <taxon>Eukaryota</taxon>
        <taxon>Metazoa</taxon>
        <taxon>Ecdysozoa</taxon>
        <taxon>Arthropoda</taxon>
        <taxon>Chelicerata</taxon>
        <taxon>Arachnida</taxon>
        <taxon>Araneae</taxon>
        <taxon>Araneomorphae</taxon>
        <taxon>Entelegynae</taxon>
        <taxon>Araneoidea</taxon>
        <taxon>Araneidae</taxon>
        <taxon>Caerostris</taxon>
    </lineage>
</organism>
<dbReference type="AlphaFoldDB" id="A0AAV4T236"/>
<reference evidence="2 3" key="1">
    <citation type="submission" date="2021-06" db="EMBL/GenBank/DDBJ databases">
        <title>Caerostris darwini draft genome.</title>
        <authorList>
            <person name="Kono N."/>
            <person name="Arakawa K."/>
        </authorList>
    </citation>
    <scope>NUCLEOTIDE SEQUENCE [LARGE SCALE GENOMIC DNA]</scope>
</reference>
<keyword evidence="3" id="KW-1185">Reference proteome</keyword>
<proteinExistence type="predicted"/>
<feature type="signal peptide" evidence="1">
    <location>
        <begin position="1"/>
        <end position="21"/>
    </location>
</feature>
<evidence type="ECO:0000256" key="1">
    <source>
        <dbReference type="SAM" id="SignalP"/>
    </source>
</evidence>
<gene>
    <name evidence="2" type="ORF">CDAR_383651</name>
</gene>
<accession>A0AAV4T236</accession>